<name>A0ABQ8ZBQ1_9EUKA</name>
<gene>
    <name evidence="2" type="ORF">M0813_12493</name>
</gene>
<accession>A0ABQ8ZBQ1</accession>
<keyword evidence="3" id="KW-1185">Reference proteome</keyword>
<dbReference type="PANTHER" id="PTHR36812:SF9">
    <property type="entry name" value="MYB-LIKE PROTEIN X ISOFORM X1"/>
    <property type="match status" value="1"/>
</dbReference>
<evidence type="ECO:0000256" key="1">
    <source>
        <dbReference type="SAM" id="MobiDB-lite"/>
    </source>
</evidence>
<reference evidence="2" key="1">
    <citation type="submission" date="2022-08" db="EMBL/GenBank/DDBJ databases">
        <title>Novel sulfate-reducing endosymbionts in the free-living metamonad Anaeramoeba.</title>
        <authorList>
            <person name="Jerlstrom-Hultqvist J."/>
            <person name="Cepicka I."/>
            <person name="Gallot-Lavallee L."/>
            <person name="Salas-Leiva D."/>
            <person name="Curtis B.A."/>
            <person name="Zahonova K."/>
            <person name="Pipaliya S."/>
            <person name="Dacks J."/>
            <person name="Roger A.J."/>
        </authorList>
    </citation>
    <scope>NUCLEOTIDE SEQUENCE</scope>
    <source>
        <strain evidence="2">Schooner1</strain>
    </source>
</reference>
<protein>
    <submittedName>
        <fullName evidence="2">Nnp-1 protein putative nuclear protein 1 nop52</fullName>
    </submittedName>
</protein>
<feature type="compositionally biased region" description="Low complexity" evidence="1">
    <location>
        <begin position="478"/>
        <end position="489"/>
    </location>
</feature>
<proteinExistence type="predicted"/>
<dbReference type="EMBL" id="JAOAOG010000023">
    <property type="protein sequence ID" value="KAJ6254310.1"/>
    <property type="molecule type" value="Genomic_DNA"/>
</dbReference>
<feature type="region of interest" description="Disordered" evidence="1">
    <location>
        <begin position="478"/>
        <end position="506"/>
    </location>
</feature>
<feature type="compositionally biased region" description="Polar residues" evidence="1">
    <location>
        <begin position="1601"/>
        <end position="1616"/>
    </location>
</feature>
<feature type="compositionally biased region" description="Basic residues" evidence="1">
    <location>
        <begin position="1565"/>
        <end position="1600"/>
    </location>
</feature>
<dbReference type="PANTHER" id="PTHR36812">
    <property type="entry name" value="NEUROFILAMENT TRIPLET M PROTEIN-LIKE PROTEIN"/>
    <property type="match status" value="1"/>
</dbReference>
<organism evidence="2 3">
    <name type="scientific">Anaeramoeba flamelloides</name>
    <dbReference type="NCBI Taxonomy" id="1746091"/>
    <lineage>
        <taxon>Eukaryota</taxon>
        <taxon>Metamonada</taxon>
        <taxon>Anaeramoebidae</taxon>
        <taxon>Anaeramoeba</taxon>
    </lineage>
</organism>
<evidence type="ECO:0000313" key="3">
    <source>
        <dbReference type="Proteomes" id="UP001150062"/>
    </source>
</evidence>
<comment type="caution">
    <text evidence="2">The sequence shown here is derived from an EMBL/GenBank/DDBJ whole genome shotgun (WGS) entry which is preliminary data.</text>
</comment>
<feature type="compositionally biased region" description="Acidic residues" evidence="1">
    <location>
        <begin position="773"/>
        <end position="784"/>
    </location>
</feature>
<dbReference type="Proteomes" id="UP001150062">
    <property type="component" value="Unassembled WGS sequence"/>
</dbReference>
<sequence>MASIEEKQQIRLHVIAWMRKILKKKIPTQPNCSDLIKDCCRVMSIINSSSIEDISNKNDQENLMELFRVCKEFGIPENDLFDINTYLLSKRWYPLTKLMNSVGILCDLIKEFEISYQKTKPIQVCVVTNVNNNNKSTTKKRHKSISSVSNLTSHLSDQQFFNEMAKPEFQKKKKKITMMERNLNFEIKKIQRLFGQGETQFIIKLISSSITNLKNMQIILLLQNSRIIIKRINTNEVLLSRTFVSTGININLDSKDETIIDLQLHEQDEHIDYSTTSMQSTLSIINDCSEILEPDYPLTLEEHSRFRFQTVSKQEREIVMKTIQLYSQYPGHSIEALPINGSIIGYREEIIALSLRCLSKGSARFRVYVIDNQQTFHKALLQLDIEKMTFDSALDQKQTTFYWDDITINTIIHPIQHKYLELLINHLGISNKSLKIRCLSKKRRDLIRGCISTFTSNTTSLLTKNLKNNQQKFQIQIQKQKQKQKQQNNSKEEDDEEDGRKNEIEKAKGKERINEILYSNDNKILIEPNYNNQKISEEQIQFISQAQRFITATYDEYGDANVVQNIDYFNTFQLISMSNFLIFNNKTENLIKDLNSKIENYLKNGIANFYLNKIIIKNSKNDNNNKLDNDDDDDDDDKVNNEIMKKKILIQMNMKQIEVYFVKNQVKELIFKENFSRSQFFFLHPIISTNFVIFEQNGKKHFFESKSEIQRTLLYNTFLIFRKISHDPKSIMNYLNLKINFLLPKNGIPLYYSNYNNKKNNYFNSIFEYNDNDNNNDDDDDDDDDKLKKNKNSEDEDQSELISENEQINYQLPLYNSFEEYEGVASIGLFKDHFEIKFKKYLISRYYSPYCNFEFAPNDPLFFRFQIDEKNYIILQFIREKMKENFLNDFNFFKNQFLPNIFGHPAKYYTSILTEEIGKQSNLIVTLNRKYLKIIQSTSSTFTPMSTSISTYAGRYKLLNIPYQLISSIKISNISDKLLKINFAIGSIRLQFSNHVELNEFLGSFENVRTRSLSNAIGFPFINYFGIINYMKKDQKNEKFFFARICLTKFKLIVWQFKNNFLNNNINSNNDHNKNNSNTNKLNTNKFLKIIEINIKNSKTETFKENPKKIIVRLSNGNLLTIIFSTKKFLKSFQKSFKELSQGDLKIILRPMPNFLVDSYHPDSFRIAFLNKNYQKTFLEGIIQLFQKTLSIITLNYDQHLICKLSKISIELCSIDSKFLKLVIPYFKHNNNNKKNINSDGVNNDERVGERGELGKEYEILISFNDPQQKSRFLWQFNKFKLIYNPSITNSNISILNGINYYPKIILSEKNDFLNISLHLLDKSLKYIERHMIFYFSYNSIEIELLNNYPDRCYLIFLNKEKKILIQFDDKDLLIEFLNMFHFLKRINNIKYLTERWLNTYPKESQLAVMNTYKNINIVNKRNNVLIYKKINDILISVGRCYLYITKNKVTYKRILIINLKKKNYYLNKIQDLRIFDEKNQFYGIISIQSPQLPHKIFLRCSSVEKRNEILQQAKIWEQYFQKYFLKERGIRKNERSKLLGFSLKNENLSINPNNNISHQGGGNKKTKKKKKFFGFLKKKKKKDKKKNKKNKKESKRNKRNLNSQLLSENKNAQKNIQREKLSFKRKSFSIDPTIHSFPVDWLNQENISIGFGRIEIDQVNFKLILHFDSNNKLIINSINKIKFLINSKNEIKHELIFNKKKYNFLLKSKEDRILMKQIWLKLKRNYKK</sequence>
<feature type="region of interest" description="Disordered" evidence="1">
    <location>
        <begin position="773"/>
        <end position="801"/>
    </location>
</feature>
<evidence type="ECO:0000313" key="2">
    <source>
        <dbReference type="EMBL" id="KAJ6254310.1"/>
    </source>
</evidence>
<feature type="region of interest" description="Disordered" evidence="1">
    <location>
        <begin position="1551"/>
        <end position="1619"/>
    </location>
</feature>